<feature type="binding site" evidence="6">
    <location>
        <begin position="89"/>
        <end position="92"/>
    </location>
    <ligand>
        <name>substrate</name>
    </ligand>
</feature>
<feature type="binding site" evidence="6">
    <location>
        <position position="212"/>
    </location>
    <ligand>
        <name>Mg(2+)</name>
        <dbReference type="ChEBI" id="CHEBI:18420"/>
        <label>2</label>
    </ligand>
</feature>
<keyword evidence="5 6" id="KW-0472">Membrane</keyword>
<dbReference type="GO" id="GO:0050427">
    <property type="term" value="P:3'-phosphoadenosine 5'-phosphosulfate metabolic process"/>
    <property type="evidence" value="ECO:0007669"/>
    <property type="project" value="TreeGrafter"/>
</dbReference>
<comment type="function">
    <text evidence="6">Converts adenosine-3',5'-bisphosphate (PAP) to AMP.</text>
</comment>
<feature type="binding site" evidence="6">
    <location>
        <position position="67"/>
    </location>
    <ligand>
        <name>Mg(2+)</name>
        <dbReference type="ChEBI" id="CHEBI:18420"/>
        <label>1</label>
    </ligand>
</feature>
<gene>
    <name evidence="6" type="primary">cysQ</name>
    <name evidence="8" type="ORF">B0187_03635</name>
</gene>
<keyword evidence="6 7" id="KW-0460">Magnesium</keyword>
<dbReference type="CDD" id="cd01638">
    <property type="entry name" value="CysQ"/>
    <property type="match status" value="1"/>
</dbReference>
<reference evidence="8 9" key="1">
    <citation type="submission" date="2017-02" db="EMBL/GenBank/DDBJ databases">
        <title>Draft genome sequence of Haemophilus paracuniculus CCUG 43573 type strain.</title>
        <authorList>
            <person name="Engstrom-Jakobsson H."/>
            <person name="Salva-Serra F."/>
            <person name="Thorell K."/>
            <person name="Gonzales-Siles L."/>
            <person name="Karlsson R."/>
            <person name="Boulund F."/>
            <person name="Engstrand L."/>
            <person name="Kristiansson E."/>
            <person name="Moore E."/>
        </authorList>
    </citation>
    <scope>NUCLEOTIDE SEQUENCE [LARGE SCALE GENOMIC DNA]</scope>
    <source>
        <strain evidence="8 9">CCUG 43573</strain>
    </source>
</reference>
<feature type="binding site" evidence="6">
    <location>
        <position position="89"/>
    </location>
    <ligand>
        <name>Mg(2+)</name>
        <dbReference type="ChEBI" id="CHEBI:18420"/>
        <label>1</label>
    </ligand>
</feature>
<dbReference type="PRINTS" id="PR00377">
    <property type="entry name" value="IMPHPHTASES"/>
</dbReference>
<dbReference type="OrthoDB" id="9785695at2"/>
<dbReference type="NCBIfam" id="TIGR01331">
    <property type="entry name" value="bisphos_cysQ"/>
    <property type="match status" value="1"/>
</dbReference>
<protein>
    <recommendedName>
        <fullName evidence="6">3'(2'),5'-bisphosphate nucleotidase CysQ</fullName>
        <ecNumber evidence="6">3.1.3.7</ecNumber>
    </recommendedName>
    <alternativeName>
        <fullName evidence="6">3'(2'),5-bisphosphonucleoside 3'(2')-phosphohydrolase</fullName>
    </alternativeName>
    <alternativeName>
        <fullName evidence="6">3'-phosphoadenosine 5'-phosphate phosphatase</fullName>
        <shortName evidence="6">PAP phosphatase</shortName>
    </alternativeName>
</protein>
<feature type="binding site" evidence="6">
    <location>
        <position position="87"/>
    </location>
    <ligand>
        <name>Mg(2+)</name>
        <dbReference type="ChEBI" id="CHEBI:18420"/>
        <label>2</label>
    </ligand>
</feature>
<dbReference type="Gene3D" id="3.30.540.10">
    <property type="entry name" value="Fructose-1,6-Bisphosphatase, subunit A, domain 1"/>
    <property type="match status" value="1"/>
</dbReference>
<evidence type="ECO:0000256" key="4">
    <source>
        <dbReference type="ARBA" id="ARBA00022801"/>
    </source>
</evidence>
<keyword evidence="3 6" id="KW-0997">Cell inner membrane</keyword>
<organism evidence="8 9">
    <name type="scientific">Haemophilus paracuniculus</name>
    <dbReference type="NCBI Taxonomy" id="734"/>
    <lineage>
        <taxon>Bacteria</taxon>
        <taxon>Pseudomonadati</taxon>
        <taxon>Pseudomonadota</taxon>
        <taxon>Gammaproteobacteria</taxon>
        <taxon>Pasteurellales</taxon>
        <taxon>Pasteurellaceae</taxon>
        <taxon>Haemophilus</taxon>
    </lineage>
</organism>
<dbReference type="EC" id="3.1.3.7" evidence="6"/>
<dbReference type="STRING" id="734.B0187_03635"/>
<feature type="binding site" evidence="6">
    <location>
        <position position="212"/>
    </location>
    <ligand>
        <name>substrate</name>
    </ligand>
</feature>
<evidence type="ECO:0000256" key="6">
    <source>
        <dbReference type="HAMAP-Rule" id="MF_02095"/>
    </source>
</evidence>
<comment type="subcellular location">
    <subcellularLocation>
        <location evidence="6">Cell inner membrane</location>
        <topology evidence="6">Peripheral membrane protein</topology>
        <orientation evidence="6">Cytoplasmic side</orientation>
    </subcellularLocation>
</comment>
<evidence type="ECO:0000313" key="9">
    <source>
        <dbReference type="Proteomes" id="UP000190867"/>
    </source>
</evidence>
<sequence>MLTSSLLHAVIKIAHQAGEHLQRFYARSVAVQIKSDKTPVTEADLFISQFVIEQLQALTPDVPILSEENCNIPLAERANWQQYWIIDPLDGTQQFIDRTDQFAVVIALVQHNRPVLGVIHAPQLSKTYYAMQGFGAFLQKNGEILPLAPRPLPAHSFKIAVGTSHQPKILASVQPPYQASFVQYGSSSLKAGLVAEGVADCYVRLGDTGEWDTAAAEILLAEIGGAIFNLAFEPLSYNRRETFVNPHFVMVGNRQGEWQNIFRFNR</sequence>
<dbReference type="GO" id="GO:0000287">
    <property type="term" value="F:magnesium ion binding"/>
    <property type="evidence" value="ECO:0007669"/>
    <property type="project" value="UniProtKB-UniRule"/>
</dbReference>
<keyword evidence="9" id="KW-1185">Reference proteome</keyword>
<dbReference type="Proteomes" id="UP000190867">
    <property type="component" value="Unassembled WGS sequence"/>
</dbReference>
<feature type="binding site" evidence="6">
    <location>
        <position position="67"/>
    </location>
    <ligand>
        <name>substrate</name>
    </ligand>
</feature>
<feature type="binding site" evidence="6 7">
    <location>
        <position position="90"/>
    </location>
    <ligand>
        <name>Mg(2+)</name>
        <dbReference type="ChEBI" id="CHEBI:18420"/>
        <label>2</label>
    </ligand>
</feature>
<comment type="cofactor">
    <cofactor evidence="6 7">
        <name>Mg(2+)</name>
        <dbReference type="ChEBI" id="CHEBI:18420"/>
    </cofactor>
</comment>
<keyword evidence="6 7" id="KW-0479">Metal-binding</keyword>
<evidence type="ECO:0000256" key="7">
    <source>
        <dbReference type="PIRSR" id="PIRSR600760-2"/>
    </source>
</evidence>
<keyword evidence="2 6" id="KW-1003">Cell membrane</keyword>
<name>A0A1T0ATF3_9PAST</name>
<dbReference type="PANTHER" id="PTHR43028:SF7">
    <property type="entry name" value="3'(2'),5'-BISPHOSPHATE NUCLEOTIDASE CYSQ"/>
    <property type="match status" value="1"/>
</dbReference>
<evidence type="ECO:0000313" key="8">
    <source>
        <dbReference type="EMBL" id="OOR99909.1"/>
    </source>
</evidence>
<dbReference type="Gene3D" id="3.40.190.80">
    <property type="match status" value="1"/>
</dbReference>
<dbReference type="InterPro" id="IPR050725">
    <property type="entry name" value="CysQ/Inositol_MonoPase"/>
</dbReference>
<dbReference type="InterPro" id="IPR000760">
    <property type="entry name" value="Inositol_monophosphatase-like"/>
</dbReference>
<dbReference type="AlphaFoldDB" id="A0A1T0ATF3"/>
<dbReference type="HAMAP" id="MF_02095">
    <property type="entry name" value="CysQ"/>
    <property type="match status" value="1"/>
</dbReference>
<evidence type="ECO:0000256" key="5">
    <source>
        <dbReference type="ARBA" id="ARBA00023136"/>
    </source>
</evidence>
<comment type="similarity">
    <text evidence="1 6">Belongs to the inositol monophosphatase superfamily. CysQ family.</text>
</comment>
<dbReference type="PANTHER" id="PTHR43028">
    <property type="entry name" value="3'(2'),5'-BISPHOSPHATE NUCLEOTIDASE 1"/>
    <property type="match status" value="1"/>
</dbReference>
<dbReference type="InterPro" id="IPR020550">
    <property type="entry name" value="Inositol_monophosphatase_CS"/>
</dbReference>
<dbReference type="RefSeq" id="WP_078236498.1">
    <property type="nucleotide sequence ID" value="NZ_MUYA01000004.1"/>
</dbReference>
<comment type="catalytic activity">
    <reaction evidence="6">
        <text>adenosine 3',5'-bisphosphate + H2O = AMP + phosphate</text>
        <dbReference type="Rhea" id="RHEA:10040"/>
        <dbReference type="ChEBI" id="CHEBI:15377"/>
        <dbReference type="ChEBI" id="CHEBI:43474"/>
        <dbReference type="ChEBI" id="CHEBI:58343"/>
        <dbReference type="ChEBI" id="CHEBI:456215"/>
        <dbReference type="EC" id="3.1.3.7"/>
    </reaction>
</comment>
<dbReference type="GO" id="GO:0000103">
    <property type="term" value="P:sulfate assimilation"/>
    <property type="evidence" value="ECO:0007669"/>
    <property type="project" value="TreeGrafter"/>
</dbReference>
<feature type="binding site" evidence="7">
    <location>
        <position position="87"/>
    </location>
    <ligand>
        <name>Mg(2+)</name>
        <dbReference type="ChEBI" id="CHEBI:18420"/>
        <label>1</label>
        <note>catalytic</note>
    </ligand>
</feature>
<dbReference type="GO" id="GO:0008441">
    <property type="term" value="F:3'(2'),5'-bisphosphate nucleotidase activity"/>
    <property type="evidence" value="ECO:0007669"/>
    <property type="project" value="UniProtKB-UniRule"/>
</dbReference>
<evidence type="ECO:0000256" key="2">
    <source>
        <dbReference type="ARBA" id="ARBA00022475"/>
    </source>
</evidence>
<proteinExistence type="inferred from homology"/>
<feature type="binding site" evidence="7">
    <location>
        <position position="212"/>
    </location>
    <ligand>
        <name>Mg(2+)</name>
        <dbReference type="ChEBI" id="CHEBI:18420"/>
        <label>1</label>
        <note>catalytic</note>
    </ligand>
</feature>
<dbReference type="Pfam" id="PF00459">
    <property type="entry name" value="Inositol_P"/>
    <property type="match status" value="1"/>
</dbReference>
<accession>A0A1T0ATF3</accession>
<dbReference type="SUPFAM" id="SSF56655">
    <property type="entry name" value="Carbohydrate phosphatase"/>
    <property type="match status" value="1"/>
</dbReference>
<keyword evidence="4 6" id="KW-0378">Hydrolase</keyword>
<dbReference type="GO" id="GO:0005886">
    <property type="term" value="C:plasma membrane"/>
    <property type="evidence" value="ECO:0007669"/>
    <property type="project" value="UniProtKB-SubCell"/>
</dbReference>
<dbReference type="GO" id="GO:0046854">
    <property type="term" value="P:phosphatidylinositol phosphate biosynthetic process"/>
    <property type="evidence" value="ECO:0007669"/>
    <property type="project" value="InterPro"/>
</dbReference>
<comment type="caution">
    <text evidence="8">The sequence shown here is derived from an EMBL/GenBank/DDBJ whole genome shotgun (WGS) entry which is preliminary data.</text>
</comment>
<feature type="binding site" evidence="7">
    <location>
        <position position="67"/>
    </location>
    <ligand>
        <name>Mg(2+)</name>
        <dbReference type="ChEBI" id="CHEBI:18420"/>
        <label>1</label>
        <note>catalytic</note>
    </ligand>
</feature>
<dbReference type="EMBL" id="MUYA01000004">
    <property type="protein sequence ID" value="OOR99909.1"/>
    <property type="molecule type" value="Genomic_DNA"/>
</dbReference>
<dbReference type="PROSITE" id="PS00630">
    <property type="entry name" value="IMP_2"/>
    <property type="match status" value="1"/>
</dbReference>
<evidence type="ECO:0000256" key="1">
    <source>
        <dbReference type="ARBA" id="ARBA00005289"/>
    </source>
</evidence>
<evidence type="ECO:0000256" key="3">
    <source>
        <dbReference type="ARBA" id="ARBA00022519"/>
    </source>
</evidence>
<feature type="binding site" evidence="7">
    <location>
        <position position="89"/>
    </location>
    <ligand>
        <name>Mg(2+)</name>
        <dbReference type="ChEBI" id="CHEBI:18420"/>
        <label>1</label>
        <note>catalytic</note>
    </ligand>
</feature>
<feature type="binding site" evidence="6">
    <location>
        <position position="87"/>
    </location>
    <ligand>
        <name>Mg(2+)</name>
        <dbReference type="ChEBI" id="CHEBI:18420"/>
        <label>1</label>
    </ligand>
</feature>
<dbReference type="InterPro" id="IPR006240">
    <property type="entry name" value="CysQ"/>
</dbReference>